<proteinExistence type="predicted"/>
<dbReference type="AlphaFoldDB" id="A0AAV4GV17"/>
<dbReference type="GO" id="GO:0000175">
    <property type="term" value="F:3'-5'-RNA exonuclease activity"/>
    <property type="evidence" value="ECO:0007669"/>
    <property type="project" value="InterPro"/>
</dbReference>
<sequence length="440" mass="49834">MVSLSPKYRPLVQREPPIKNTVMAWSKETWDTLRDAFERTGWSVFNNTAQNALTEILNSDHFTHVTHASDATSRQKAHFIEQHIILSDGKQLSLGFSQIACDDSETLLEKCVAFFKDLREVHCSEDDDVDGNECLKDVIRKMSCLLSDRAAVNKAFNSKMSAYKEELLDGEDCTMHFIFCNAHFMLALSSAAENALHNVEKQYFNDGSKLGRDSCSKSSNFSTATESAALRLIRLAAEVLGPRGDEKSGCRQEWLSFCSSKGIKSTFTSYRANRFNNLFQNATALRHKDTIYLFLNEFVSHSNLKLQSIVADLEDPRIITSISALSFLHVCLTEPNWKLMNSSKSYADFHLYVKKMKEAFIAWQSDDFDIHACSTLSVFDDFPSSVSDTSVVTNFLSGSKFDSSSFLHCLKEIVRVREDALKRQLSDFLLMLLIFLRLVL</sequence>
<keyword evidence="1" id="KW-0378">Hydrolase</keyword>
<comment type="caution">
    <text evidence="2">The sequence shown here is derived from an EMBL/GenBank/DDBJ whole genome shotgun (WGS) entry which is preliminary data.</text>
</comment>
<accession>A0AAV4GV17</accession>
<reference evidence="2 3" key="1">
    <citation type="journal article" date="2021" name="Elife">
        <title>Chloroplast acquisition without the gene transfer in kleptoplastic sea slugs, Plakobranchus ocellatus.</title>
        <authorList>
            <person name="Maeda T."/>
            <person name="Takahashi S."/>
            <person name="Yoshida T."/>
            <person name="Shimamura S."/>
            <person name="Takaki Y."/>
            <person name="Nagai Y."/>
            <person name="Toyoda A."/>
            <person name="Suzuki Y."/>
            <person name="Arimoto A."/>
            <person name="Ishii H."/>
            <person name="Satoh N."/>
            <person name="Nishiyama T."/>
            <person name="Hasebe M."/>
            <person name="Maruyama T."/>
            <person name="Minagawa J."/>
            <person name="Obokata J."/>
            <person name="Shigenobu S."/>
        </authorList>
    </citation>
    <scope>NUCLEOTIDE SEQUENCE [LARGE SCALE GENOMIC DNA]</scope>
</reference>
<name>A0AAV4GV17_9GAST</name>
<keyword evidence="3" id="KW-1185">Reference proteome</keyword>
<dbReference type="InterPro" id="IPR022894">
    <property type="entry name" value="Oligoribonuclease"/>
</dbReference>
<keyword evidence="1" id="KW-0540">Nuclease</keyword>
<evidence type="ECO:0000313" key="3">
    <source>
        <dbReference type="Proteomes" id="UP000762676"/>
    </source>
</evidence>
<gene>
    <name evidence="2" type="ORF">ElyMa_000768900</name>
</gene>
<organism evidence="2 3">
    <name type="scientific">Elysia marginata</name>
    <dbReference type="NCBI Taxonomy" id="1093978"/>
    <lineage>
        <taxon>Eukaryota</taxon>
        <taxon>Metazoa</taxon>
        <taxon>Spiralia</taxon>
        <taxon>Lophotrochozoa</taxon>
        <taxon>Mollusca</taxon>
        <taxon>Gastropoda</taxon>
        <taxon>Heterobranchia</taxon>
        <taxon>Euthyneura</taxon>
        <taxon>Panpulmonata</taxon>
        <taxon>Sacoglossa</taxon>
        <taxon>Placobranchoidea</taxon>
        <taxon>Plakobranchidae</taxon>
        <taxon>Elysia</taxon>
    </lineage>
</organism>
<protein>
    <submittedName>
        <fullName evidence="2">Uncharacterized protein</fullName>
    </submittedName>
</protein>
<evidence type="ECO:0000313" key="2">
    <source>
        <dbReference type="EMBL" id="GFR88386.1"/>
    </source>
</evidence>
<dbReference type="Proteomes" id="UP000762676">
    <property type="component" value="Unassembled WGS sequence"/>
</dbReference>
<dbReference type="PANTHER" id="PTHR11046:SF29">
    <property type="match status" value="1"/>
</dbReference>
<evidence type="ECO:0000256" key="1">
    <source>
        <dbReference type="ARBA" id="ARBA00022722"/>
    </source>
</evidence>
<dbReference type="EMBL" id="BMAT01001570">
    <property type="protein sequence ID" value="GFR88386.1"/>
    <property type="molecule type" value="Genomic_DNA"/>
</dbReference>
<dbReference type="PANTHER" id="PTHR11046">
    <property type="entry name" value="OLIGORIBONUCLEASE, MITOCHONDRIAL"/>
    <property type="match status" value="1"/>
</dbReference>